<dbReference type="GO" id="GO:0016747">
    <property type="term" value="F:acyltransferase activity, transferring groups other than amino-acyl groups"/>
    <property type="evidence" value="ECO:0007669"/>
    <property type="project" value="InterPro"/>
</dbReference>
<dbReference type="InterPro" id="IPR011141">
    <property type="entry name" value="Polyketide_synthase_type-III"/>
</dbReference>
<dbReference type="PANTHER" id="PTHR11877:SF46">
    <property type="entry name" value="TYPE III POLYKETIDE SYNTHASE A"/>
    <property type="match status" value="1"/>
</dbReference>
<dbReference type="EMBL" id="CP000492">
    <property type="protein sequence ID" value="ABL65140.1"/>
    <property type="molecule type" value="Genomic_DNA"/>
</dbReference>
<dbReference type="AlphaFoldDB" id="A1BFG3"/>
<dbReference type="InterPro" id="IPR016039">
    <property type="entry name" value="Thiolase-like"/>
</dbReference>
<proteinExistence type="predicted"/>
<dbReference type="Gene3D" id="3.40.47.10">
    <property type="match status" value="1"/>
</dbReference>
<dbReference type="SUPFAM" id="SSF53901">
    <property type="entry name" value="Thiolase-like"/>
    <property type="match status" value="2"/>
</dbReference>
<reference evidence="3 4" key="1">
    <citation type="submission" date="2006-12" db="EMBL/GenBank/DDBJ databases">
        <title>Complete sequence of Chlorobium phaeobacteroides DSM 266.</title>
        <authorList>
            <consortium name="US DOE Joint Genome Institute"/>
            <person name="Copeland A."/>
            <person name="Lucas S."/>
            <person name="Lapidus A."/>
            <person name="Barry K."/>
            <person name="Detter J.C."/>
            <person name="Glavina del Rio T."/>
            <person name="Hammon N."/>
            <person name="Israni S."/>
            <person name="Pitluck S."/>
            <person name="Goltsman E."/>
            <person name="Schmutz J."/>
            <person name="Larimer F."/>
            <person name="Land M."/>
            <person name="Hauser L."/>
            <person name="Mikhailova N."/>
            <person name="Li T."/>
            <person name="Overmann J."/>
            <person name="Bryant D.A."/>
            <person name="Richardson P."/>
        </authorList>
    </citation>
    <scope>NUCLEOTIDE SEQUENCE [LARGE SCALE GENOMIC DNA]</scope>
    <source>
        <strain evidence="3 4">DSM 266</strain>
    </source>
</reference>
<evidence type="ECO:0000259" key="2">
    <source>
        <dbReference type="Pfam" id="PF08541"/>
    </source>
</evidence>
<sequence length="417" mass="47574">MKEIESTATVLTDFHSVRLRDLVPQEKTCKLLAKGMVKALAVKSGKTSEKDVEKIHKKVRTKFSQFAVSEKTIKQRYLSIWPENYDAADEECPIVENGRFIEYESVFPMYENLAKNHTNPAGAGLNDRMELYRLHTEKHLRKLYNDAHEQPDHIIHVTSTGYFDPNPVDSIISEKKWPDVDITNFYHKACNAPIPAIRTANALIRSSVSGGYEKPKKRIDLVHSEMFSIHINLSEDHPINVGLMSTFSDSFLRYSIMTYDDARKKGLRSLKIVAFKNMTIPNSTNTAVWKVSDPAFEFRIDPMKYFRLVRMNIKNFVKSFFSDAGMEFRDVKDRLLFVFQASSSLILKQIAKELDLSEEQMAFSRNTLYENGYLSSGAIPVMCKQLIDDPTIPSGQKIICIGYAQGITISGMLLEKV</sequence>
<dbReference type="GO" id="GO:0030639">
    <property type="term" value="P:polyketide biosynthetic process"/>
    <property type="evidence" value="ECO:0007669"/>
    <property type="project" value="TreeGrafter"/>
</dbReference>
<feature type="domain" description="Beta-ketoacyl-[acyl-carrier-protein] synthase III C-terminal" evidence="2">
    <location>
        <begin position="336"/>
        <end position="415"/>
    </location>
</feature>
<organism evidence="3 4">
    <name type="scientific">Chlorobium phaeobacteroides (strain DSM 266 / SMG 266 / 2430)</name>
    <dbReference type="NCBI Taxonomy" id="290317"/>
    <lineage>
        <taxon>Bacteria</taxon>
        <taxon>Pseudomonadati</taxon>
        <taxon>Chlorobiota</taxon>
        <taxon>Chlorobiia</taxon>
        <taxon>Chlorobiales</taxon>
        <taxon>Chlorobiaceae</taxon>
        <taxon>Chlorobium/Pelodictyon group</taxon>
        <taxon>Chlorobium</taxon>
    </lineage>
</organism>
<dbReference type="eggNOG" id="COG3424">
    <property type="taxonomic scope" value="Bacteria"/>
</dbReference>
<dbReference type="STRING" id="290317.Cpha266_1099"/>
<evidence type="ECO:0000313" key="3">
    <source>
        <dbReference type="EMBL" id="ABL65140.1"/>
    </source>
</evidence>
<keyword evidence="4" id="KW-1185">Reference proteome</keyword>
<evidence type="ECO:0000256" key="1">
    <source>
        <dbReference type="ARBA" id="ARBA00022679"/>
    </source>
</evidence>
<evidence type="ECO:0000313" key="4">
    <source>
        <dbReference type="Proteomes" id="UP000008701"/>
    </source>
</evidence>
<gene>
    <name evidence="3" type="ordered locus">Cpha266_1099</name>
</gene>
<dbReference type="Pfam" id="PF08541">
    <property type="entry name" value="ACP_syn_III_C"/>
    <property type="match status" value="1"/>
</dbReference>
<dbReference type="RefSeq" id="WP_011744966.1">
    <property type="nucleotide sequence ID" value="NC_008639.1"/>
</dbReference>
<protein>
    <submittedName>
        <fullName evidence="3">3-Oxoacyl-(Acyl-carrier-protein (ACP)) synthase III C-terminal domain protein</fullName>
    </submittedName>
</protein>
<dbReference type="InterPro" id="IPR013747">
    <property type="entry name" value="ACP_syn_III_C"/>
</dbReference>
<keyword evidence="1" id="KW-0808">Transferase</keyword>
<dbReference type="KEGG" id="cph:Cpha266_1099"/>
<dbReference type="OrthoDB" id="9786288at2"/>
<dbReference type="HOGENOM" id="CLU_034992_0_2_10"/>
<accession>A1BFG3</accession>
<name>A1BFG3_CHLPD</name>
<dbReference type="Proteomes" id="UP000008701">
    <property type="component" value="Chromosome"/>
</dbReference>
<dbReference type="PANTHER" id="PTHR11877">
    <property type="entry name" value="HYDROXYMETHYLGLUTARYL-COA SYNTHASE"/>
    <property type="match status" value="1"/>
</dbReference>